<organism evidence="2 3">
    <name type="scientific">Natronoflexus pectinivorans</name>
    <dbReference type="NCBI Taxonomy" id="682526"/>
    <lineage>
        <taxon>Bacteria</taxon>
        <taxon>Pseudomonadati</taxon>
        <taxon>Bacteroidota</taxon>
        <taxon>Bacteroidia</taxon>
        <taxon>Marinilabiliales</taxon>
        <taxon>Marinilabiliaceae</taxon>
        <taxon>Natronoflexus</taxon>
    </lineage>
</organism>
<accession>A0A4R2G393</accession>
<keyword evidence="1" id="KW-0472">Membrane</keyword>
<proteinExistence type="predicted"/>
<evidence type="ECO:0000313" key="3">
    <source>
        <dbReference type="Proteomes" id="UP000295221"/>
    </source>
</evidence>
<keyword evidence="1" id="KW-0812">Transmembrane</keyword>
<evidence type="ECO:0000313" key="2">
    <source>
        <dbReference type="EMBL" id="TCO01942.1"/>
    </source>
</evidence>
<gene>
    <name evidence="2" type="ORF">EV194_1295</name>
</gene>
<dbReference type="EMBL" id="SLWK01000029">
    <property type="protein sequence ID" value="TCO01942.1"/>
    <property type="molecule type" value="Genomic_DNA"/>
</dbReference>
<dbReference type="AlphaFoldDB" id="A0A4R2G393"/>
<evidence type="ECO:0000256" key="1">
    <source>
        <dbReference type="SAM" id="Phobius"/>
    </source>
</evidence>
<keyword evidence="3" id="KW-1185">Reference proteome</keyword>
<dbReference type="Proteomes" id="UP000295221">
    <property type="component" value="Unassembled WGS sequence"/>
</dbReference>
<keyword evidence="1" id="KW-1133">Transmembrane helix</keyword>
<comment type="caution">
    <text evidence="2">The sequence shown here is derived from an EMBL/GenBank/DDBJ whole genome shotgun (WGS) entry which is preliminary data.</text>
</comment>
<reference evidence="2 3" key="1">
    <citation type="submission" date="2019-03" db="EMBL/GenBank/DDBJ databases">
        <title>Genomic Encyclopedia of Type Strains, Phase IV (KMG-IV): sequencing the most valuable type-strain genomes for metagenomic binning, comparative biology and taxonomic classification.</title>
        <authorList>
            <person name="Goeker M."/>
        </authorList>
    </citation>
    <scope>NUCLEOTIDE SEQUENCE [LARGE SCALE GENOMIC DNA]</scope>
    <source>
        <strain evidence="2 3">DSM 24179</strain>
    </source>
</reference>
<feature type="transmembrane region" description="Helical" evidence="1">
    <location>
        <begin position="7"/>
        <end position="25"/>
    </location>
</feature>
<name>A0A4R2G393_9BACT</name>
<feature type="transmembrane region" description="Helical" evidence="1">
    <location>
        <begin position="60"/>
        <end position="79"/>
    </location>
</feature>
<feature type="transmembrane region" description="Helical" evidence="1">
    <location>
        <begin position="31"/>
        <end position="48"/>
    </location>
</feature>
<sequence length="81" mass="9076">MSRSLRHNLIGICSVFVMIIFVTSTDKPIKIILGAFLAIALIISLIQMQRSVELTNVQKIISWTILIPLGIILLNLFILTK</sequence>
<protein>
    <submittedName>
        <fullName evidence="2">Uncharacterized protein</fullName>
    </submittedName>
</protein>